<name>D4BI27_9ENTR</name>
<reference evidence="2 3" key="1">
    <citation type="submission" date="2010-02" db="EMBL/GenBank/DDBJ databases">
        <authorList>
            <person name="Weinstock G."/>
            <person name="Sodergren E."/>
            <person name="Clifton S."/>
            <person name="Fulton L."/>
            <person name="Fulton B."/>
            <person name="Courtney L."/>
            <person name="Fronick C."/>
            <person name="Harrison M."/>
            <person name="Strong C."/>
            <person name="Farmer C."/>
            <person name="Delahaunty K."/>
            <person name="Markovic C."/>
            <person name="Hall O."/>
            <person name="Minx P."/>
            <person name="Tomlinson C."/>
            <person name="Mitreva M."/>
            <person name="Nelson J."/>
            <person name="Hou S."/>
            <person name="Wollam A."/>
            <person name="Pepin K.H."/>
            <person name="Johnson M."/>
            <person name="Bhonagiri V."/>
            <person name="Zhang X."/>
            <person name="Suruliraj S."/>
            <person name="Warren W."/>
            <person name="Chinwalla A."/>
            <person name="Mardis E.R."/>
            <person name="Wilson R.K."/>
        </authorList>
    </citation>
    <scope>NUCLEOTIDE SEQUENCE [LARGE SCALE GENOMIC DNA]</scope>
    <source>
        <strain evidence="2 3">ATCC 29220</strain>
    </source>
</reference>
<feature type="transmembrane region" description="Helical" evidence="1">
    <location>
        <begin position="357"/>
        <end position="377"/>
    </location>
</feature>
<protein>
    <recommendedName>
        <fullName evidence="4">DUF4153 domain-containing protein</fullName>
    </recommendedName>
</protein>
<dbReference type="InterPro" id="IPR025291">
    <property type="entry name" value="DUF4153"/>
</dbReference>
<feature type="transmembrane region" description="Helical" evidence="1">
    <location>
        <begin position="218"/>
        <end position="241"/>
    </location>
</feature>
<feature type="transmembrane region" description="Helical" evidence="1">
    <location>
        <begin position="20"/>
        <end position="38"/>
    </location>
</feature>
<dbReference type="HOGENOM" id="CLU_030637_1_1_6"/>
<evidence type="ECO:0000256" key="1">
    <source>
        <dbReference type="SAM" id="Phobius"/>
    </source>
</evidence>
<dbReference type="eggNOG" id="COG3449">
    <property type="taxonomic scope" value="Bacteria"/>
</dbReference>
<comment type="caution">
    <text evidence="2">The sequence shown here is derived from an EMBL/GenBank/DDBJ whole genome shotgun (WGS) entry which is preliminary data.</text>
</comment>
<evidence type="ECO:0008006" key="4">
    <source>
        <dbReference type="Google" id="ProtNLM"/>
    </source>
</evidence>
<keyword evidence="1" id="KW-0472">Membrane</keyword>
<proteinExistence type="predicted"/>
<gene>
    <name evidence="2" type="ORF">CIT292_10191</name>
</gene>
<feature type="transmembrane region" description="Helical" evidence="1">
    <location>
        <begin position="285"/>
        <end position="311"/>
    </location>
</feature>
<dbReference type="AlphaFoldDB" id="D4BI27"/>
<organism evidence="2 3">
    <name type="scientific">Citrobacter youngae ATCC 29220</name>
    <dbReference type="NCBI Taxonomy" id="500640"/>
    <lineage>
        <taxon>Bacteria</taxon>
        <taxon>Pseudomonadati</taxon>
        <taxon>Pseudomonadota</taxon>
        <taxon>Gammaproteobacteria</taxon>
        <taxon>Enterobacterales</taxon>
        <taxon>Enterobacteriaceae</taxon>
        <taxon>Citrobacter</taxon>
        <taxon>Citrobacter freundii complex</taxon>
    </lineage>
</organism>
<feature type="transmembrane region" description="Helical" evidence="1">
    <location>
        <begin position="253"/>
        <end position="273"/>
    </location>
</feature>
<accession>D4BI27</accession>
<feature type="transmembrane region" description="Helical" evidence="1">
    <location>
        <begin position="143"/>
        <end position="168"/>
    </location>
</feature>
<evidence type="ECO:0000313" key="3">
    <source>
        <dbReference type="Proteomes" id="UP000003880"/>
    </source>
</evidence>
<sequence length="577" mass="65050">MLDNAMDSVELSHTTRRGMIFIGLIQGGMCYLLMTYLVPQNGNWLFYGMPATIALSSALLFTVVSFKQRALWYWMALICVVVLAMGAWLKWHVEGSDKWALGEVLFAFGWRLILMAMLALPWIQYQLHASREQPRYPHFYSQLWLNTLTLLIVFISNGLFWLVLLLWSEMFKLVGITFFRTLFFESDWFVYVALGLITAFAVILARTQSRLVAAVQKLLTLIATGLLPLVALLALMFMLTLPFTGLEAISQRVSAAGLMSTLTLLLLLLMAIVREPQKEALPYPGALRCLIKCSLVVAPIYMLIAGWALWVRIQQYGWTPERLYGVLVVAVLLVWSFGYLVSVLLRGRNPLEIQGKVIRGVSLLGLGLLILLMSPVLDVWRISVNSQMRLYYSGKIKPEQVSLYMLARSGKPGHAALEALQKDEAFNKDSKRRRDLNFILQGERDSIQKLTAKQLALKVLIAPGSKMPDDAFWAFVKEQSYRISSCVEQDACVLVDQDLNADGKPEQVLYAFGDGEGLVFGRLEDKWASIASAQLPEGFNKEKLLQAVTNHQLGSAPRSWRDITIDGTRLSMDYENE</sequence>
<feature type="transmembrane region" description="Helical" evidence="1">
    <location>
        <begin position="104"/>
        <end position="123"/>
    </location>
</feature>
<keyword evidence="1" id="KW-1133">Transmembrane helix</keyword>
<dbReference type="Pfam" id="PF13687">
    <property type="entry name" value="DUF4153"/>
    <property type="match status" value="1"/>
</dbReference>
<dbReference type="Proteomes" id="UP000003880">
    <property type="component" value="Unassembled WGS sequence"/>
</dbReference>
<feature type="transmembrane region" description="Helical" evidence="1">
    <location>
        <begin position="44"/>
        <end position="64"/>
    </location>
</feature>
<dbReference type="EMBL" id="ABWL02000023">
    <property type="protein sequence ID" value="EFE06071.1"/>
    <property type="molecule type" value="Genomic_DNA"/>
</dbReference>
<feature type="transmembrane region" description="Helical" evidence="1">
    <location>
        <begin position="323"/>
        <end position="345"/>
    </location>
</feature>
<keyword evidence="1" id="KW-0812">Transmembrane</keyword>
<feature type="transmembrane region" description="Helical" evidence="1">
    <location>
        <begin position="71"/>
        <end position="89"/>
    </location>
</feature>
<feature type="transmembrane region" description="Helical" evidence="1">
    <location>
        <begin position="188"/>
        <end position="206"/>
    </location>
</feature>
<evidence type="ECO:0000313" key="2">
    <source>
        <dbReference type="EMBL" id="EFE06071.1"/>
    </source>
</evidence>